<dbReference type="PANTHER" id="PTHR30006">
    <property type="entry name" value="THIAMINE-BINDING PERIPLASMIC PROTEIN-RELATED"/>
    <property type="match status" value="1"/>
</dbReference>
<accession>A0ABW3NEE8</accession>
<keyword evidence="1 2" id="KW-0732">Signal</keyword>
<dbReference type="EMBL" id="JBHTKK010000001">
    <property type="protein sequence ID" value="MFD1064795.1"/>
    <property type="molecule type" value="Genomic_DNA"/>
</dbReference>
<reference evidence="4" key="1">
    <citation type="journal article" date="2019" name="Int. J. Syst. Evol. Microbiol.">
        <title>The Global Catalogue of Microorganisms (GCM) 10K type strain sequencing project: providing services to taxonomists for standard genome sequencing and annotation.</title>
        <authorList>
            <consortium name="The Broad Institute Genomics Platform"/>
            <consortium name="The Broad Institute Genome Sequencing Center for Infectious Disease"/>
            <person name="Wu L."/>
            <person name="Ma J."/>
        </authorList>
    </citation>
    <scope>NUCLEOTIDE SEQUENCE [LARGE SCALE GENOMIC DNA]</scope>
    <source>
        <strain evidence="4">CCUG 56608</strain>
    </source>
</reference>
<dbReference type="RefSeq" id="WP_379590261.1">
    <property type="nucleotide sequence ID" value="NZ_JBHTKK010000001.1"/>
</dbReference>
<sequence>MLKTMKKSMAGAGIGLAFILAGCGAQSSDDVVIYTNADEEATAAMETSLDDAGYEGEYILQSQGTSELGGKLLAEGDQIEADVVTMSSYFLDSAQEQNDMFADLTFETDALEGHSDFYTPILGNTGAIFVNTEVLKQHGLEAPESIADLAMPEYEGLVSIPNIDDSSTGWLMVQAIIDEYGEAEGKAILKDVIANVGPHLESSGSGPISKVQAGEVAAGFGLRHQAVAAKDSGAPIDFVDPTEGNYSLIEAVGVVNKEENDEKSQKAMEMAEVISTDAREELLTYYPVALYEGETVDDTHEPAHAKTFDQTLSVELLEQHQEFFNSAK</sequence>
<dbReference type="Pfam" id="PF13343">
    <property type="entry name" value="SBP_bac_6"/>
    <property type="match status" value="1"/>
</dbReference>
<evidence type="ECO:0000313" key="3">
    <source>
        <dbReference type="EMBL" id="MFD1064795.1"/>
    </source>
</evidence>
<keyword evidence="4" id="KW-1185">Reference proteome</keyword>
<name>A0ABW3NEE8_9BACI</name>
<dbReference type="Gene3D" id="3.40.190.10">
    <property type="entry name" value="Periplasmic binding protein-like II"/>
    <property type="match status" value="2"/>
</dbReference>
<feature type="signal peptide" evidence="2">
    <location>
        <begin position="1"/>
        <end position="27"/>
    </location>
</feature>
<evidence type="ECO:0000313" key="4">
    <source>
        <dbReference type="Proteomes" id="UP001597041"/>
    </source>
</evidence>
<dbReference type="Proteomes" id="UP001597041">
    <property type="component" value="Unassembled WGS sequence"/>
</dbReference>
<evidence type="ECO:0000256" key="2">
    <source>
        <dbReference type="SAM" id="SignalP"/>
    </source>
</evidence>
<dbReference type="PANTHER" id="PTHR30006:SF2">
    <property type="entry name" value="ABC TRANSPORTER SUBSTRATE-BINDING PROTEIN"/>
    <property type="match status" value="1"/>
</dbReference>
<organism evidence="3 4">
    <name type="scientific">Oceanobacillus locisalsi</name>
    <dbReference type="NCBI Taxonomy" id="546107"/>
    <lineage>
        <taxon>Bacteria</taxon>
        <taxon>Bacillati</taxon>
        <taxon>Bacillota</taxon>
        <taxon>Bacilli</taxon>
        <taxon>Bacillales</taxon>
        <taxon>Bacillaceae</taxon>
        <taxon>Oceanobacillus</taxon>
    </lineage>
</organism>
<feature type="chain" id="PRO_5047305124" evidence="2">
    <location>
        <begin position="28"/>
        <end position="328"/>
    </location>
</feature>
<evidence type="ECO:0000256" key="1">
    <source>
        <dbReference type="ARBA" id="ARBA00022729"/>
    </source>
</evidence>
<dbReference type="SUPFAM" id="SSF53850">
    <property type="entry name" value="Periplasmic binding protein-like II"/>
    <property type="match status" value="1"/>
</dbReference>
<gene>
    <name evidence="3" type="ORF">ACFQ19_02045</name>
</gene>
<protein>
    <submittedName>
        <fullName evidence="3">Extracellular solute-binding protein</fullName>
    </submittedName>
</protein>
<comment type="caution">
    <text evidence="3">The sequence shown here is derived from an EMBL/GenBank/DDBJ whole genome shotgun (WGS) entry which is preliminary data.</text>
</comment>
<dbReference type="PROSITE" id="PS51257">
    <property type="entry name" value="PROKAR_LIPOPROTEIN"/>
    <property type="match status" value="1"/>
</dbReference>
<proteinExistence type="predicted"/>